<accession>F0T609</accession>
<dbReference type="KEGG" id="mel:Metbo_2302"/>
<dbReference type="EMBL" id="CP002551">
    <property type="protein sequence ID" value="ADZ10516.1"/>
    <property type="molecule type" value="Genomic_DNA"/>
</dbReference>
<gene>
    <name evidence="1" type="ordered locus">Metbo_2302</name>
</gene>
<evidence type="ECO:0000313" key="1">
    <source>
        <dbReference type="EMBL" id="ADZ10516.1"/>
    </source>
</evidence>
<dbReference type="AlphaFoldDB" id="F0T609"/>
<dbReference type="Pfam" id="PF08002">
    <property type="entry name" value="DUF1697"/>
    <property type="match status" value="1"/>
</dbReference>
<dbReference type="SUPFAM" id="SSF160379">
    <property type="entry name" value="SP0830-like"/>
    <property type="match status" value="1"/>
</dbReference>
<dbReference type="InterPro" id="IPR012545">
    <property type="entry name" value="DUF1697"/>
</dbReference>
<dbReference type="Proteomes" id="UP000007490">
    <property type="component" value="Chromosome"/>
</dbReference>
<dbReference type="OrthoDB" id="350619at2157"/>
<name>F0T609_METLA</name>
<keyword evidence="2" id="KW-1185">Reference proteome</keyword>
<dbReference type="RefSeq" id="WP_013645867.1">
    <property type="nucleotide sequence ID" value="NC_015216.1"/>
</dbReference>
<dbReference type="STRING" id="877455.Metbo_2302"/>
<sequence length="181" mass="20860">MTTYISMVRGINVGSKRIKMADLRDIYTFLGFKPVKTYIQSGNVIFKSNIDDPDELGQRIAQKIFETYNYHVEIVIRTMEELKTVVQSCPFGNKEVEYLHVTFLSAIPGGDRVRSIDMENINGIKSTEEFKLLSKEIYLYLPEGYGRTKLNNNFFEKKLGLNATTRNWKTVNKLLEIAESL</sequence>
<dbReference type="eggNOG" id="arCOG08236">
    <property type="taxonomic scope" value="Archaea"/>
</dbReference>
<reference evidence="1 2" key="2">
    <citation type="journal article" date="2014" name="Int. J. Syst. Evol. Microbiol.">
        <title>Methanobacterium paludis sp. nov. and a novel strain of Methanobacterium lacus isolated from northern peatlands.</title>
        <authorList>
            <person name="Cadillo-Quiroz H."/>
            <person name="Brauer S.L."/>
            <person name="Goodson N."/>
            <person name="Yavitt J.B."/>
            <person name="Zinder S.H."/>
        </authorList>
    </citation>
    <scope>NUCLEOTIDE SEQUENCE [LARGE SCALE GENOMIC DNA]</scope>
    <source>
        <strain evidence="1 2">AL-21</strain>
    </source>
</reference>
<reference evidence="2" key="1">
    <citation type="submission" date="2011-02" db="EMBL/GenBank/DDBJ databases">
        <title>Complete sequence of Methanobacterium sp. AL-21.</title>
        <authorList>
            <consortium name="US DOE Joint Genome Institute"/>
            <person name="Lucas S."/>
            <person name="Copeland A."/>
            <person name="Lapidus A."/>
            <person name="Cheng J.-F."/>
            <person name="Goodwin L."/>
            <person name="Pitluck S."/>
            <person name="Chertkov O."/>
            <person name="Detter J.C."/>
            <person name="Han C."/>
            <person name="Tapia R."/>
            <person name="Land M."/>
            <person name="Hauser L."/>
            <person name="Kyrpides N."/>
            <person name="Ivanova N."/>
            <person name="Mikhailova N."/>
            <person name="Pagani I."/>
            <person name="Cadillo-Quiroz H."/>
            <person name="Imachi H."/>
            <person name="Zinder S."/>
            <person name="Liu W."/>
            <person name="Woyke T."/>
        </authorList>
    </citation>
    <scope>NUCLEOTIDE SEQUENCE [LARGE SCALE GENOMIC DNA]</scope>
    <source>
        <strain evidence="2">AL-21</strain>
    </source>
</reference>
<dbReference type="Gene3D" id="3.30.70.1280">
    <property type="entry name" value="SP0830-like domains"/>
    <property type="match status" value="1"/>
</dbReference>
<protein>
    <recommendedName>
        <fullName evidence="3">DUF1697 domain-containing protein</fullName>
    </recommendedName>
</protein>
<dbReference type="HOGENOM" id="CLU_106303_2_0_2"/>
<dbReference type="GeneID" id="10278768"/>
<proteinExistence type="predicted"/>
<evidence type="ECO:0008006" key="3">
    <source>
        <dbReference type="Google" id="ProtNLM"/>
    </source>
</evidence>
<dbReference type="PIRSF" id="PIRSF008502">
    <property type="entry name" value="UCP008502"/>
    <property type="match status" value="1"/>
</dbReference>
<evidence type="ECO:0000313" key="2">
    <source>
        <dbReference type="Proteomes" id="UP000007490"/>
    </source>
</evidence>
<organism evidence="1 2">
    <name type="scientific">Methanobacterium lacus (strain AL-21)</name>
    <dbReference type="NCBI Taxonomy" id="877455"/>
    <lineage>
        <taxon>Archaea</taxon>
        <taxon>Methanobacteriati</taxon>
        <taxon>Methanobacteriota</taxon>
        <taxon>Methanomada group</taxon>
        <taxon>Methanobacteria</taxon>
        <taxon>Methanobacteriales</taxon>
        <taxon>Methanobacteriaceae</taxon>
        <taxon>Methanobacterium</taxon>
    </lineage>
</organism>
<dbReference type="PANTHER" id="PTHR36439">
    <property type="entry name" value="BLL4334 PROTEIN"/>
    <property type="match status" value="1"/>
</dbReference>
<dbReference type="PANTHER" id="PTHR36439:SF1">
    <property type="entry name" value="DUF1697 DOMAIN-CONTAINING PROTEIN"/>
    <property type="match status" value="1"/>
</dbReference>